<evidence type="ECO:0000313" key="1">
    <source>
        <dbReference type="EMBL" id="AEG02761.1"/>
    </source>
</evidence>
<dbReference type="KEGG" id="mmt:Metme_4418"/>
<dbReference type="HOGENOM" id="CLU_2274056_0_0_6"/>
<dbReference type="STRING" id="857087.Metme_4418"/>
<evidence type="ECO:0000313" key="2">
    <source>
        <dbReference type="Proteomes" id="UP000008888"/>
    </source>
</evidence>
<protein>
    <submittedName>
        <fullName evidence="1">Uncharacterized protein</fullName>
    </submittedName>
</protein>
<dbReference type="RefSeq" id="WP_013820974.1">
    <property type="nucleotide sequence ID" value="NC_015572.1"/>
</dbReference>
<sequence>MTEATILKIQSYITTYEQLIEFLKETKITRLVDLAASLDSALVQFKQMLVDGVDSKTGREMIKGCRQGLRETPEVIACKAPEQSEKLIAEFEAKLGRKFSEF</sequence>
<dbReference type="EMBL" id="CP002738">
    <property type="protein sequence ID" value="AEG02761.1"/>
    <property type="molecule type" value="Genomic_DNA"/>
</dbReference>
<gene>
    <name evidence="1" type="ordered locus">Metme_4418</name>
</gene>
<name>G0A3Y9_METMM</name>
<dbReference type="AlphaFoldDB" id="G0A3Y9"/>
<accession>G0A3Y9</accession>
<reference evidence="2" key="3">
    <citation type="submission" date="2011-05" db="EMBL/GenBank/DDBJ databases">
        <title>Complete sequence of Methylomonas methanica MC09.</title>
        <authorList>
            <consortium name="US DOE Joint Genome Institute"/>
            <person name="Lucas S."/>
            <person name="Han J."/>
            <person name="Lapidus A."/>
            <person name="Cheng J.-F."/>
            <person name="Goodwin L."/>
            <person name="Pitluck S."/>
            <person name="Peters L."/>
            <person name="Mikhailova N."/>
            <person name="Teshima H."/>
            <person name="Han C."/>
            <person name="Tapia R."/>
            <person name="Land M."/>
            <person name="Hauser L."/>
            <person name="Kyrpides N."/>
            <person name="Ivanova N."/>
            <person name="Pagani I."/>
            <person name="Stein L."/>
            <person name="Woyke T."/>
        </authorList>
    </citation>
    <scope>NUCLEOTIDE SEQUENCE [LARGE SCALE GENOMIC DNA]</scope>
    <source>
        <strain evidence="2">MC09</strain>
    </source>
</reference>
<reference key="2">
    <citation type="submission" date="2011-05" db="EMBL/GenBank/DDBJ databases">
        <title>Complete genome sequence of the aerobic marine methanotroph Methylomonas methanica MC09.</title>
        <authorList>
            <person name="Boden R."/>
            <person name="Cunliffe M."/>
            <person name="Scanlan J."/>
            <person name="Moussard H."/>
            <person name="Kits K.D."/>
            <person name="Klotz M."/>
            <person name="Jetten M."/>
            <person name="Vuilleumier S."/>
            <person name="Han J."/>
            <person name="Peters L."/>
            <person name="Mikhailova N."/>
            <person name="Teshima H."/>
            <person name="Tapia R."/>
            <person name="Kyrpides N."/>
            <person name="Ivanova N."/>
            <person name="Pagani I."/>
            <person name="Cheng J.-F."/>
            <person name="Goodwin L."/>
            <person name="Han C."/>
            <person name="Hauser L."/>
            <person name="Land M."/>
            <person name="Lapidus A."/>
            <person name="Lucas S."/>
            <person name="Pitluck S."/>
            <person name="Woyke T."/>
            <person name="Stein L.Y."/>
            <person name="Murrell C."/>
        </authorList>
    </citation>
    <scope>NUCLEOTIDE SEQUENCE</scope>
    <source>
        <strain>MC09</strain>
    </source>
</reference>
<organism evidence="1 2">
    <name type="scientific">Methylomonas methanica (strain DSM 25384 / MC09)</name>
    <dbReference type="NCBI Taxonomy" id="857087"/>
    <lineage>
        <taxon>Bacteria</taxon>
        <taxon>Pseudomonadati</taxon>
        <taxon>Pseudomonadota</taxon>
        <taxon>Gammaproteobacteria</taxon>
        <taxon>Methylococcales</taxon>
        <taxon>Methylococcaceae</taxon>
        <taxon>Methylomonas</taxon>
    </lineage>
</organism>
<keyword evidence="2" id="KW-1185">Reference proteome</keyword>
<reference evidence="1 2" key="1">
    <citation type="journal article" date="2011" name="J. Bacteriol.">
        <title>Complete Genome Sequence of the Aerobic Marine Methanotroph Methylomonas methanica MC09.</title>
        <authorList>
            <person name="Boden R."/>
            <person name="Cunliffe M."/>
            <person name="Scanlan J."/>
            <person name="Moussard H."/>
            <person name="Kits K.D."/>
            <person name="Klotz M.G."/>
            <person name="Jetten M.S."/>
            <person name="Vuilleumier S."/>
            <person name="Han J."/>
            <person name="Peters L."/>
            <person name="Mikhailova N."/>
            <person name="Teshima H."/>
            <person name="Tapia R."/>
            <person name="Kyrpides N."/>
            <person name="Ivanova N."/>
            <person name="Pagani I."/>
            <person name="Cheng J.F."/>
            <person name="Goodwin L."/>
            <person name="Han C."/>
            <person name="Hauser L."/>
            <person name="Land M.L."/>
            <person name="Lapidus A."/>
            <person name="Lucas S."/>
            <person name="Pitluck S."/>
            <person name="Woyke T."/>
            <person name="Stein L."/>
            <person name="Murrell J.C."/>
        </authorList>
    </citation>
    <scope>NUCLEOTIDE SEQUENCE [LARGE SCALE GENOMIC DNA]</scope>
    <source>
        <strain evidence="1 2">MC09</strain>
    </source>
</reference>
<dbReference type="Proteomes" id="UP000008888">
    <property type="component" value="Chromosome"/>
</dbReference>
<proteinExistence type="predicted"/>